<evidence type="ECO:0000256" key="1">
    <source>
        <dbReference type="ARBA" id="ARBA00004114"/>
    </source>
</evidence>
<evidence type="ECO:0000256" key="5">
    <source>
        <dbReference type="SAM" id="Coils"/>
    </source>
</evidence>
<keyword evidence="5" id="KW-0175">Coiled coil</keyword>
<organism evidence="7 8">
    <name type="scientific">Phrynosoma platyrhinos</name>
    <name type="common">Desert horned lizard</name>
    <dbReference type="NCBI Taxonomy" id="52577"/>
    <lineage>
        <taxon>Eukaryota</taxon>
        <taxon>Metazoa</taxon>
        <taxon>Chordata</taxon>
        <taxon>Craniata</taxon>
        <taxon>Vertebrata</taxon>
        <taxon>Euteleostomi</taxon>
        <taxon>Lepidosauria</taxon>
        <taxon>Squamata</taxon>
        <taxon>Bifurcata</taxon>
        <taxon>Unidentata</taxon>
        <taxon>Episquamata</taxon>
        <taxon>Toxicofera</taxon>
        <taxon>Iguania</taxon>
        <taxon>Phrynosomatidae</taxon>
        <taxon>Phrynosomatinae</taxon>
        <taxon>Phrynosoma</taxon>
    </lineage>
</organism>
<gene>
    <name evidence="7" type="ORF">JD844_032286</name>
</gene>
<comment type="similarity">
    <text evidence="4">Belongs to the CEP135/TSGA10 family.</text>
</comment>
<dbReference type="InterPro" id="IPR051877">
    <property type="entry name" value="Centriole_BasalBody_StrucProt"/>
</dbReference>
<feature type="region of interest" description="Disordered" evidence="6">
    <location>
        <begin position="132"/>
        <end position="155"/>
    </location>
</feature>
<feature type="coiled-coil region" evidence="5">
    <location>
        <begin position="167"/>
        <end position="215"/>
    </location>
</feature>
<evidence type="ECO:0000313" key="7">
    <source>
        <dbReference type="EMBL" id="KAH0624628.1"/>
    </source>
</evidence>
<dbReference type="EMBL" id="JAIPUX010001232">
    <property type="protein sequence ID" value="KAH0624628.1"/>
    <property type="molecule type" value="Genomic_DNA"/>
</dbReference>
<keyword evidence="8" id="KW-1185">Reference proteome</keyword>
<feature type="coiled-coil region" evidence="5">
    <location>
        <begin position="274"/>
        <end position="301"/>
    </location>
</feature>
<evidence type="ECO:0000313" key="8">
    <source>
        <dbReference type="Proteomes" id="UP000826234"/>
    </source>
</evidence>
<name>A0ABQ7T4Y3_PHRPL</name>
<proteinExistence type="inferred from homology"/>
<comment type="subcellular location">
    <subcellularLocation>
        <location evidence="1">Cytoplasm</location>
        <location evidence="1">Cytoskeleton</location>
        <location evidence="1">Microtubule organizing center</location>
        <location evidence="1">Centrosome</location>
        <location evidence="1">Centriole</location>
    </subcellularLocation>
</comment>
<accession>A0ABQ7T4Y3</accession>
<keyword evidence="2" id="KW-0963">Cytoplasm</keyword>
<evidence type="ECO:0008006" key="9">
    <source>
        <dbReference type="Google" id="ProtNLM"/>
    </source>
</evidence>
<evidence type="ECO:0000256" key="2">
    <source>
        <dbReference type="ARBA" id="ARBA00022490"/>
    </source>
</evidence>
<sequence>MIVSASNHYNREQNIQIEYLKTKNRDLEKHVTKLLDSKVEVMTQVDDLIIKNEYLYEELAHVDKLAKQLEKEKEFALESADQEVSEAKAALNTERSQVRYSSKRDNFIKTIEEEQYYYKTEAGHLKKMLRNTSLSPKRKPSCSVSKGSSPIQGSNSDPEFLQILRECEEYKAILEKYERHMAEIQGNIRVLTAERDKVICLYDQAQEEISQLRKEAIKIPKASKTALTAQAVLRRVETERDAAISDFRRMATERDSLRERLKLDSERLEQISKMSLMKETIESVEKEMKILARRAMDFESELNRQKAANVSLR</sequence>
<feature type="coiled-coil region" evidence="5">
    <location>
        <begin position="52"/>
        <end position="97"/>
    </location>
</feature>
<comment type="caution">
    <text evidence="7">The sequence shown here is derived from an EMBL/GenBank/DDBJ whole genome shotgun (WGS) entry which is preliminary data.</text>
</comment>
<dbReference type="PANTHER" id="PTHR20544">
    <property type="entry name" value="CENTROSOMAL PROTEIN CEP135"/>
    <property type="match status" value="1"/>
</dbReference>
<evidence type="ECO:0000256" key="4">
    <source>
        <dbReference type="ARBA" id="ARBA00038123"/>
    </source>
</evidence>
<reference evidence="7 8" key="1">
    <citation type="journal article" date="2022" name="Gigascience">
        <title>A chromosome-level genome assembly and annotation of the desert horned lizard, Phrynosoma platyrhinos, provides insight into chromosomal rearrangements among reptiles.</title>
        <authorList>
            <person name="Koochekian N."/>
            <person name="Ascanio A."/>
            <person name="Farleigh K."/>
            <person name="Card D.C."/>
            <person name="Schield D.R."/>
            <person name="Castoe T.A."/>
            <person name="Jezkova T."/>
        </authorList>
    </citation>
    <scope>NUCLEOTIDE SEQUENCE [LARGE SCALE GENOMIC DNA]</scope>
    <source>
        <strain evidence="7">NK-2021</strain>
    </source>
</reference>
<evidence type="ECO:0000256" key="6">
    <source>
        <dbReference type="SAM" id="MobiDB-lite"/>
    </source>
</evidence>
<keyword evidence="3" id="KW-0206">Cytoskeleton</keyword>
<protein>
    <recommendedName>
        <fullName evidence="9">Testis specific 10</fullName>
    </recommendedName>
</protein>
<dbReference type="Proteomes" id="UP000826234">
    <property type="component" value="Unassembled WGS sequence"/>
</dbReference>
<feature type="compositionally biased region" description="Polar residues" evidence="6">
    <location>
        <begin position="142"/>
        <end position="155"/>
    </location>
</feature>
<evidence type="ECO:0000256" key="3">
    <source>
        <dbReference type="ARBA" id="ARBA00023212"/>
    </source>
</evidence>
<dbReference type="PANTHER" id="PTHR20544:SF2">
    <property type="entry name" value="TESTIS SPECIFIC 10"/>
    <property type="match status" value="1"/>
</dbReference>